<dbReference type="EMBL" id="FRDA01000029">
    <property type="protein sequence ID" value="SHN31088.1"/>
    <property type="molecule type" value="Genomic_DNA"/>
</dbReference>
<evidence type="ECO:0000313" key="1">
    <source>
        <dbReference type="EMBL" id="SHN31088.1"/>
    </source>
</evidence>
<gene>
    <name evidence="1" type="ORF">SAMN05216593_12934</name>
</gene>
<reference evidence="1 2" key="1">
    <citation type="submission" date="2016-11" db="EMBL/GenBank/DDBJ databases">
        <authorList>
            <person name="Jaros S."/>
            <person name="Januszkiewicz K."/>
            <person name="Wedrychowicz H."/>
        </authorList>
    </citation>
    <scope>NUCLEOTIDE SEQUENCE [LARGE SCALE GENOMIC DNA]</scope>
    <source>
        <strain evidence="1 2">LMG 26898</strain>
    </source>
</reference>
<sequence>MRRTGLIHAIHRRLRIHHHHGNRIAIDRHRAAIAAVVATVLQRFEIEAGFFVKDAPINLLRSGGESQFARHPALFSENGLMQRALRAFPPGFPC</sequence>
<dbReference type="AlphaFoldDB" id="A0A1M7QJ27"/>
<proteinExistence type="predicted"/>
<evidence type="ECO:0000313" key="2">
    <source>
        <dbReference type="Proteomes" id="UP000183983"/>
    </source>
</evidence>
<name>A0A1M7QJ27_9PSED</name>
<accession>A0A1M7QJ27</accession>
<protein>
    <submittedName>
        <fullName evidence="1">Uncharacterized protein</fullName>
    </submittedName>
</protein>
<organism evidence="1 2">
    <name type="scientific">Pseudomonas asturiensis</name>
    <dbReference type="NCBI Taxonomy" id="1190415"/>
    <lineage>
        <taxon>Bacteria</taxon>
        <taxon>Pseudomonadati</taxon>
        <taxon>Pseudomonadota</taxon>
        <taxon>Gammaproteobacteria</taxon>
        <taxon>Pseudomonadales</taxon>
        <taxon>Pseudomonadaceae</taxon>
        <taxon>Pseudomonas</taxon>
    </lineage>
</organism>
<dbReference type="Proteomes" id="UP000183983">
    <property type="component" value="Unassembled WGS sequence"/>
</dbReference>